<organism evidence="2 3">
    <name type="scientific">Prorocentrum cordatum</name>
    <dbReference type="NCBI Taxonomy" id="2364126"/>
    <lineage>
        <taxon>Eukaryota</taxon>
        <taxon>Sar</taxon>
        <taxon>Alveolata</taxon>
        <taxon>Dinophyceae</taxon>
        <taxon>Prorocentrales</taxon>
        <taxon>Prorocentraceae</taxon>
        <taxon>Prorocentrum</taxon>
    </lineage>
</organism>
<gene>
    <name evidence="2" type="ORF">PCOR1329_LOCUS13251</name>
</gene>
<proteinExistence type="predicted"/>
<reference evidence="2" key="1">
    <citation type="submission" date="2023-10" db="EMBL/GenBank/DDBJ databases">
        <authorList>
            <person name="Chen Y."/>
            <person name="Shah S."/>
            <person name="Dougan E. K."/>
            <person name="Thang M."/>
            <person name="Chan C."/>
        </authorList>
    </citation>
    <scope>NUCLEOTIDE SEQUENCE [LARGE SCALE GENOMIC DNA]</scope>
</reference>
<evidence type="ECO:0000313" key="3">
    <source>
        <dbReference type="Proteomes" id="UP001189429"/>
    </source>
</evidence>
<feature type="compositionally biased region" description="Low complexity" evidence="1">
    <location>
        <begin position="103"/>
        <end position="116"/>
    </location>
</feature>
<comment type="caution">
    <text evidence="2">The sequence shown here is derived from an EMBL/GenBank/DDBJ whole genome shotgun (WGS) entry which is preliminary data.</text>
</comment>
<feature type="region of interest" description="Disordered" evidence="1">
    <location>
        <begin position="82"/>
        <end position="118"/>
    </location>
</feature>
<feature type="non-terminal residue" evidence="2">
    <location>
        <position position="277"/>
    </location>
</feature>
<accession>A0ABN9QMK1</accession>
<protein>
    <submittedName>
        <fullName evidence="2">Uncharacterized protein</fullName>
    </submittedName>
</protein>
<evidence type="ECO:0000256" key="1">
    <source>
        <dbReference type="SAM" id="MobiDB-lite"/>
    </source>
</evidence>
<evidence type="ECO:0000313" key="2">
    <source>
        <dbReference type="EMBL" id="CAK0807349.1"/>
    </source>
</evidence>
<feature type="non-terminal residue" evidence="2">
    <location>
        <position position="1"/>
    </location>
</feature>
<keyword evidence="3" id="KW-1185">Reference proteome</keyword>
<name>A0ABN9QMK1_9DINO</name>
<sequence>AQIAQLLAQMTNVTADIGHVKAAVGGIAEIKSTLQAHDAKFVEMQQQIDEANKNAMAALGKAQHTGLDQQLEARLLQLESSTAKMQSSSASVNSDRSERSRIGTGSTGPTGASSDGFHLGRADADYDRTKVWIGGFTRKMLAASMSQFANSALTNLPTHERNLVQIKANEFVQRSRDNPQMLTYADPVTNEKLCLRARVDAPHDVRSCNKILGSPWQSTITFMKGKGTWTDKMKLGSTGFRGILFLIDGEAVQDLYVVSEDASDNIAIVPDMAALKK</sequence>
<feature type="compositionally biased region" description="Low complexity" evidence="1">
    <location>
        <begin position="82"/>
        <end position="91"/>
    </location>
</feature>
<dbReference type="EMBL" id="CAUYUJ010003906">
    <property type="protein sequence ID" value="CAK0807349.1"/>
    <property type="molecule type" value="Genomic_DNA"/>
</dbReference>
<dbReference type="Proteomes" id="UP001189429">
    <property type="component" value="Unassembled WGS sequence"/>
</dbReference>